<gene>
    <name evidence="1" type="ORF">GCM10025770_10030</name>
</gene>
<name>A0ABP9QFQ4_9RHOO</name>
<evidence type="ECO:0000313" key="1">
    <source>
        <dbReference type="EMBL" id="GAA5161178.1"/>
    </source>
</evidence>
<dbReference type="EMBL" id="BAABLD010000005">
    <property type="protein sequence ID" value="GAA5161178.1"/>
    <property type="molecule type" value="Genomic_DNA"/>
</dbReference>
<comment type="caution">
    <text evidence="1">The sequence shown here is derived from an EMBL/GenBank/DDBJ whole genome shotgun (WGS) entry which is preliminary data.</text>
</comment>
<organism evidence="1 2">
    <name type="scientific">Viridibacterium curvum</name>
    <dbReference type="NCBI Taxonomy" id="1101404"/>
    <lineage>
        <taxon>Bacteria</taxon>
        <taxon>Pseudomonadati</taxon>
        <taxon>Pseudomonadota</taxon>
        <taxon>Betaproteobacteria</taxon>
        <taxon>Rhodocyclales</taxon>
        <taxon>Rhodocyclaceae</taxon>
        <taxon>Viridibacterium</taxon>
    </lineage>
</organism>
<accession>A0ABP9QFQ4</accession>
<proteinExistence type="predicted"/>
<dbReference type="RefSeq" id="WP_345531774.1">
    <property type="nucleotide sequence ID" value="NZ_BAABLD010000005.1"/>
</dbReference>
<keyword evidence="2" id="KW-1185">Reference proteome</keyword>
<evidence type="ECO:0000313" key="2">
    <source>
        <dbReference type="Proteomes" id="UP001500547"/>
    </source>
</evidence>
<dbReference type="Proteomes" id="UP001500547">
    <property type="component" value="Unassembled WGS sequence"/>
</dbReference>
<protein>
    <submittedName>
        <fullName evidence="1">Anti-sigma factor</fullName>
    </submittedName>
</protein>
<reference evidence="2" key="1">
    <citation type="journal article" date="2019" name="Int. J. Syst. Evol. Microbiol.">
        <title>The Global Catalogue of Microorganisms (GCM) 10K type strain sequencing project: providing services to taxonomists for standard genome sequencing and annotation.</title>
        <authorList>
            <consortium name="The Broad Institute Genomics Platform"/>
            <consortium name="The Broad Institute Genome Sequencing Center for Infectious Disease"/>
            <person name="Wu L."/>
            <person name="Ma J."/>
        </authorList>
    </citation>
    <scope>NUCLEOTIDE SEQUENCE [LARGE SCALE GENOMIC DNA]</scope>
    <source>
        <strain evidence="2">JCM 18715</strain>
    </source>
</reference>
<sequence>MKRNDPEISPLNDTLLRYVDDRLDVDDRDSAGERLRNDPEAQQRIAAWRAQNQVLHAHYDAVLHGAVPPHLLRAARRASHRSPLRHAAAIAWLVIGVGIGWAAHVQHDVAPEPATLPHIAAIAHATYTAEKRHAVEVAAAEEAHLVTWLSRRLDRPLKVPRLGPLGYELMGGRMLPSETGPVAQFMFQNADGQRLTLHLRTQKGDVPDSSFEFAREGKVSVFYWLDDRVGYALSGDLERDKLLPIAREVWRQLSAAETGTEAK</sequence>